<proteinExistence type="predicted"/>
<keyword evidence="3" id="KW-0812">Transmembrane</keyword>
<dbReference type="Gene3D" id="1.25.40.420">
    <property type="match status" value="1"/>
</dbReference>
<keyword evidence="5" id="KW-1185">Reference proteome</keyword>
<dbReference type="RefSeq" id="XP_014672880.1">
    <property type="nucleotide sequence ID" value="XM_014817394.1"/>
</dbReference>
<keyword evidence="3" id="KW-1133">Transmembrane helix</keyword>
<dbReference type="InterPro" id="IPR011705">
    <property type="entry name" value="BACK"/>
</dbReference>
<evidence type="ECO:0000256" key="3">
    <source>
        <dbReference type="SAM" id="Phobius"/>
    </source>
</evidence>
<feature type="domain" description="BACK" evidence="4">
    <location>
        <begin position="51"/>
        <end position="153"/>
    </location>
</feature>
<dbReference type="PANTHER" id="PTHR24412">
    <property type="entry name" value="KELCH PROTEIN"/>
    <property type="match status" value="1"/>
</dbReference>
<dbReference type="InterPro" id="IPR015915">
    <property type="entry name" value="Kelch-typ_b-propeller"/>
</dbReference>
<protein>
    <submittedName>
        <fullName evidence="6">Kelch-like protein 8</fullName>
    </submittedName>
</protein>
<accession>A0ABM1EL09</accession>
<dbReference type="Pfam" id="PF07707">
    <property type="entry name" value="BACK"/>
    <property type="match status" value="1"/>
</dbReference>
<dbReference type="SUPFAM" id="SSF117281">
    <property type="entry name" value="Kelch motif"/>
    <property type="match status" value="1"/>
</dbReference>
<name>A0ABM1EL09_PRICU</name>
<feature type="transmembrane region" description="Helical" evidence="3">
    <location>
        <begin position="12"/>
        <end position="33"/>
    </location>
</feature>
<evidence type="ECO:0000256" key="1">
    <source>
        <dbReference type="ARBA" id="ARBA00022441"/>
    </source>
</evidence>
<gene>
    <name evidence="6" type="primary">LOC106813289</name>
</gene>
<keyword evidence="2" id="KW-0677">Repeat</keyword>
<keyword evidence="1" id="KW-0880">Kelch repeat</keyword>
<dbReference type="PANTHER" id="PTHR24412:SF480">
    <property type="entry name" value="KELCH-LIKE PROTEIN 8"/>
    <property type="match status" value="1"/>
</dbReference>
<dbReference type="SMART" id="SM00875">
    <property type="entry name" value="BACK"/>
    <property type="match status" value="1"/>
</dbReference>
<dbReference type="SMART" id="SM00612">
    <property type="entry name" value="Kelch"/>
    <property type="match status" value="2"/>
</dbReference>
<dbReference type="Proteomes" id="UP000695022">
    <property type="component" value="Unplaced"/>
</dbReference>
<dbReference type="Gene3D" id="2.120.10.80">
    <property type="entry name" value="Kelch-type beta propeller"/>
    <property type="match status" value="1"/>
</dbReference>
<keyword evidence="3" id="KW-0472">Membrane</keyword>
<sequence length="336" mass="37606">MVTITVTVTVTFTATITVTITVTIKVTITVTITRSRSRSRYMMTNLHPENCLGVRAFAERHQHYELIRAADQYTIDFFPDVTKSVEFTNVTGAHLLQIIASDELNIVTESVVYEAVMKWINFDLKARKDFLPVLMAKVRLPLIPAGYLVNNVAEDELLKSCLTCRDFVDEAKYFHMSLTGLVSTPRRSERTTCRKSFAGTIFVVGGRGASVEPLRSVECYDLRRDKWVNVPDIGSRRRHVGIAAAMGKIYAIGGHNGREHLNSAEVLDPRSGKWMKLSPMASRRWESIANMRTGRAGAGIASCDILFNEVVTSSFAEETMTRQRTLRHHTSAASLT</sequence>
<reference evidence="6" key="1">
    <citation type="submission" date="2025-08" db="UniProtKB">
        <authorList>
            <consortium name="RefSeq"/>
        </authorList>
    </citation>
    <scope>IDENTIFICATION</scope>
</reference>
<evidence type="ECO:0000256" key="2">
    <source>
        <dbReference type="ARBA" id="ARBA00022737"/>
    </source>
</evidence>
<evidence type="ECO:0000259" key="4">
    <source>
        <dbReference type="SMART" id="SM00875"/>
    </source>
</evidence>
<evidence type="ECO:0000313" key="6">
    <source>
        <dbReference type="RefSeq" id="XP_014672880.1"/>
    </source>
</evidence>
<dbReference type="Pfam" id="PF01344">
    <property type="entry name" value="Kelch_1"/>
    <property type="match status" value="2"/>
</dbReference>
<dbReference type="InterPro" id="IPR006652">
    <property type="entry name" value="Kelch_1"/>
</dbReference>
<evidence type="ECO:0000313" key="5">
    <source>
        <dbReference type="Proteomes" id="UP000695022"/>
    </source>
</evidence>
<organism evidence="5 6">
    <name type="scientific">Priapulus caudatus</name>
    <name type="common">Priapulid worm</name>
    <dbReference type="NCBI Taxonomy" id="37621"/>
    <lineage>
        <taxon>Eukaryota</taxon>
        <taxon>Metazoa</taxon>
        <taxon>Ecdysozoa</taxon>
        <taxon>Scalidophora</taxon>
        <taxon>Priapulida</taxon>
        <taxon>Priapulimorpha</taxon>
        <taxon>Priapulimorphida</taxon>
        <taxon>Priapulidae</taxon>
        <taxon>Priapulus</taxon>
    </lineage>
</organism>
<dbReference type="GeneID" id="106813289"/>